<organism evidence="1 2">
    <name type="scientific">Litoribacillus peritrichatus</name>
    <dbReference type="NCBI Taxonomy" id="718191"/>
    <lineage>
        <taxon>Bacteria</taxon>
        <taxon>Pseudomonadati</taxon>
        <taxon>Pseudomonadota</taxon>
        <taxon>Gammaproteobacteria</taxon>
        <taxon>Oceanospirillales</taxon>
        <taxon>Oceanospirillaceae</taxon>
        <taxon>Litoribacillus</taxon>
    </lineage>
</organism>
<name>A0ABP7MBN0_9GAMM</name>
<dbReference type="RefSeq" id="WP_344795978.1">
    <property type="nucleotide sequence ID" value="NZ_BAABBN010000004.1"/>
</dbReference>
<evidence type="ECO:0000313" key="1">
    <source>
        <dbReference type="EMBL" id="GAA3916677.1"/>
    </source>
</evidence>
<sequence length="167" mass="18768">MPAPVPTKFFKSTVLLLEVPRSEFLDVARCEDPLNESSRNSFFKLLRGQASQRFDVSINHKQKYRRRFNAAAWLSFNRPPDKPVALMLSYRDSKGEFSVIVDESNPDGSGSMMLSGEVTLEFYGELKYLRACCTGIAKTHGFFLDEVHVHRITTKVAGDKGQSSIAS</sequence>
<gene>
    <name evidence="1" type="ORF">GCM10022277_09290</name>
</gene>
<protein>
    <submittedName>
        <fullName evidence="1">Uncharacterized protein</fullName>
    </submittedName>
</protein>
<accession>A0ABP7MBN0</accession>
<comment type="caution">
    <text evidence="1">The sequence shown here is derived from an EMBL/GenBank/DDBJ whole genome shotgun (WGS) entry which is preliminary data.</text>
</comment>
<proteinExistence type="predicted"/>
<reference evidence="2" key="1">
    <citation type="journal article" date="2019" name="Int. J. Syst. Evol. Microbiol.">
        <title>The Global Catalogue of Microorganisms (GCM) 10K type strain sequencing project: providing services to taxonomists for standard genome sequencing and annotation.</title>
        <authorList>
            <consortium name="The Broad Institute Genomics Platform"/>
            <consortium name="The Broad Institute Genome Sequencing Center for Infectious Disease"/>
            <person name="Wu L."/>
            <person name="Ma J."/>
        </authorList>
    </citation>
    <scope>NUCLEOTIDE SEQUENCE [LARGE SCALE GENOMIC DNA]</scope>
    <source>
        <strain evidence="2">JCM 17551</strain>
    </source>
</reference>
<dbReference type="EMBL" id="BAABBN010000004">
    <property type="protein sequence ID" value="GAA3916677.1"/>
    <property type="molecule type" value="Genomic_DNA"/>
</dbReference>
<evidence type="ECO:0000313" key="2">
    <source>
        <dbReference type="Proteomes" id="UP001501565"/>
    </source>
</evidence>
<keyword evidence="2" id="KW-1185">Reference proteome</keyword>
<dbReference type="Proteomes" id="UP001501565">
    <property type="component" value="Unassembled WGS sequence"/>
</dbReference>